<keyword evidence="1" id="KW-0812">Transmembrane</keyword>
<dbReference type="RefSeq" id="WP_276202131.1">
    <property type="nucleotide sequence ID" value="NZ_AUND01000034.1"/>
</dbReference>
<comment type="caution">
    <text evidence="2">The sequence shown here is derived from an EMBL/GenBank/DDBJ whole genome shotgun (WGS) entry which is preliminary data.</text>
</comment>
<name>A0A074JQS9_9RHOB</name>
<dbReference type="AlphaFoldDB" id="A0A074JQS9"/>
<proteinExistence type="predicted"/>
<dbReference type="EMBL" id="AUND01000034">
    <property type="protein sequence ID" value="KEO51712.1"/>
    <property type="molecule type" value="Genomic_DNA"/>
</dbReference>
<evidence type="ECO:0000313" key="2">
    <source>
        <dbReference type="EMBL" id="KEO51712.1"/>
    </source>
</evidence>
<keyword evidence="3" id="KW-1185">Reference proteome</keyword>
<feature type="transmembrane region" description="Helical" evidence="1">
    <location>
        <begin position="16"/>
        <end position="36"/>
    </location>
</feature>
<dbReference type="Proteomes" id="UP000027432">
    <property type="component" value="Unassembled WGS sequence"/>
</dbReference>
<evidence type="ECO:0000313" key="3">
    <source>
        <dbReference type="Proteomes" id="UP000027432"/>
    </source>
</evidence>
<gene>
    <name evidence="2" type="ORF">TP2_09545</name>
</gene>
<keyword evidence="1" id="KW-0472">Membrane</keyword>
<organism evidence="2 3">
    <name type="scientific">Thioclava pacifica DSM 10166</name>
    <dbReference type="NCBI Taxonomy" id="1353537"/>
    <lineage>
        <taxon>Bacteria</taxon>
        <taxon>Pseudomonadati</taxon>
        <taxon>Pseudomonadota</taxon>
        <taxon>Alphaproteobacteria</taxon>
        <taxon>Rhodobacterales</taxon>
        <taxon>Paracoccaceae</taxon>
        <taxon>Thioclava</taxon>
    </lineage>
</organism>
<keyword evidence="1" id="KW-1133">Transmembrane helix</keyword>
<evidence type="ECO:0000256" key="1">
    <source>
        <dbReference type="SAM" id="Phobius"/>
    </source>
</evidence>
<protein>
    <submittedName>
        <fullName evidence="2">Uncharacterized protein</fullName>
    </submittedName>
</protein>
<sequence length="40" mass="4330">MAKEIKEILDRNHGTLLADAIGGITLCASFVIALWLPGMF</sequence>
<reference evidence="2 3" key="1">
    <citation type="submission" date="2013-07" db="EMBL/GenBank/DDBJ databases">
        <title>Thioclava pacifica DSM 10166 Genome Sequencing.</title>
        <authorList>
            <person name="Lai Q."/>
            <person name="Shao Z."/>
        </authorList>
    </citation>
    <scope>NUCLEOTIDE SEQUENCE [LARGE SCALE GENOMIC DNA]</scope>
    <source>
        <strain evidence="2 3">DSM 10166</strain>
    </source>
</reference>
<dbReference type="STRING" id="1353537.TP2_09545"/>
<accession>A0A074JQS9</accession>